<keyword evidence="5" id="KW-0175">Coiled coil</keyword>
<dbReference type="PANTHER" id="PTHR31973">
    <property type="entry name" value="POLYPROTEIN, PUTATIVE-RELATED"/>
    <property type="match status" value="1"/>
</dbReference>
<feature type="compositionally biased region" description="Acidic residues" evidence="6">
    <location>
        <begin position="111"/>
        <end position="129"/>
    </location>
</feature>
<feature type="compositionally biased region" description="Acidic residues" evidence="6">
    <location>
        <begin position="137"/>
        <end position="157"/>
    </location>
</feature>
<reference evidence="8 9" key="1">
    <citation type="journal article" date="2013" name="Front. Plant Sci.">
        <title>The Reference Genome of the Halophytic Plant Eutrema salsugineum.</title>
        <authorList>
            <person name="Yang R."/>
            <person name="Jarvis D.E."/>
            <person name="Chen H."/>
            <person name="Beilstein M.A."/>
            <person name="Grimwood J."/>
            <person name="Jenkins J."/>
            <person name="Shu S."/>
            <person name="Prochnik S."/>
            <person name="Xin M."/>
            <person name="Ma C."/>
            <person name="Schmutz J."/>
            <person name="Wing R.A."/>
            <person name="Mitchell-Olds T."/>
            <person name="Schumaker K.S."/>
            <person name="Wang X."/>
        </authorList>
    </citation>
    <scope>NUCLEOTIDE SEQUENCE [LARGE SCALE GENOMIC DNA]</scope>
</reference>
<evidence type="ECO:0000313" key="8">
    <source>
        <dbReference type="EMBL" id="ESQ51175.1"/>
    </source>
</evidence>
<evidence type="ECO:0000256" key="3">
    <source>
        <dbReference type="ARBA" id="ARBA00022833"/>
    </source>
</evidence>
<dbReference type="PANTHER" id="PTHR31973:SF195">
    <property type="entry name" value="MUDR FAMILY TRANSPOSASE"/>
    <property type="match status" value="1"/>
</dbReference>
<feature type="region of interest" description="Disordered" evidence="6">
    <location>
        <begin position="108"/>
        <end position="157"/>
    </location>
</feature>
<dbReference type="GO" id="GO:0008270">
    <property type="term" value="F:zinc ion binding"/>
    <property type="evidence" value="ECO:0007669"/>
    <property type="project" value="UniProtKB-KW"/>
</dbReference>
<sequence length="764" mass="86562">MAQIPVVYGEGKIEENSWHFVVDMGKGGRMWFLNDGCTLGELTDMARDDYNLVKKTELIELTYALPVSMLQTMAPDTPPMHVTNDRLVSSLIALSRVHMVRLCVSSRVEMDTEENQEGSDEDLGEESEENSEHSTDNEADSSDVNEDGEDVDDAAYSDGEDYSVYGKVKDEDDGEDEVCIENVRNRYGETGSTPMSWSDNIYVRASFPIKEKLLSEVRLTAIMLKFAFKTQKSTKTLFVAKCRVEGCAWMVRASMKNDASTFWVTKYVKDHTCSIAHRMAQRGKSTPKYIGKLFISHWGIIDGLTPEHVRVSMKHMFGIKMDYTTSYRSLIYAQQLVRGTPEDGYSSLPAYLHSVNKANPGTVSALHYMRRVIVVDGCHLTGKYEGTLLVATAQDGNFQIFPLAFGIVDGEDDASWEWFFSKLRECVSDGYPLVIVSDRHLSIKKACQTIFPWAKRGICYYHLQHNIGVEYLLAIRGHYADAIEVDRIDTWRFYVKGGTRNRIVDLEHGMCECGVFYIEKIPCSHAIAVALAGPRTPNINMSATRHSPQTRQTEEVSVAIMARNCQEEKQEAKEAAQTIQLLTMQVTWSYPIELYPLKMSNQINFNSLPSDILWDILLKITSRSYDSIQEGFELIKVSSNGGCLMATYSMVMFSLTMDGSHDVFNHIRVILPAEATKMRKTMQHINRCPTTFKKPDAFHEPVFHVFAKAQSRSCACMNLPNQHWMDDESLVDSYGDKLCSPCFRVLECAIFWKTIPGFANEWPR</sequence>
<dbReference type="KEGG" id="eus:EUTSA_v10017584mg"/>
<accession>V4LKW1</accession>
<evidence type="ECO:0000256" key="2">
    <source>
        <dbReference type="ARBA" id="ARBA00022771"/>
    </source>
</evidence>
<feature type="domain" description="SWIM-type" evidence="7">
    <location>
        <begin position="493"/>
        <end position="534"/>
    </location>
</feature>
<dbReference type="EMBL" id="KI517385">
    <property type="protein sequence ID" value="ESQ51175.1"/>
    <property type="molecule type" value="Genomic_DNA"/>
</dbReference>
<dbReference type="PROSITE" id="PS50966">
    <property type="entry name" value="ZF_SWIM"/>
    <property type="match status" value="1"/>
</dbReference>
<dbReference type="Pfam" id="PF10551">
    <property type="entry name" value="MULE"/>
    <property type="match status" value="1"/>
</dbReference>
<evidence type="ECO:0000313" key="9">
    <source>
        <dbReference type="Proteomes" id="UP000030689"/>
    </source>
</evidence>
<dbReference type="InterPro" id="IPR007527">
    <property type="entry name" value="Znf_SWIM"/>
</dbReference>
<name>V4LKW1_EUTSA</name>
<dbReference type="AlphaFoldDB" id="V4LKW1"/>
<dbReference type="InterPro" id="IPR004332">
    <property type="entry name" value="Transposase_MuDR"/>
</dbReference>
<keyword evidence="3" id="KW-0862">Zinc</keyword>
<dbReference type="OMA" id="RTPNINM"/>
<organism evidence="8 9">
    <name type="scientific">Eutrema salsugineum</name>
    <name type="common">Saltwater cress</name>
    <name type="synonym">Sisymbrium salsugineum</name>
    <dbReference type="NCBI Taxonomy" id="72664"/>
    <lineage>
        <taxon>Eukaryota</taxon>
        <taxon>Viridiplantae</taxon>
        <taxon>Streptophyta</taxon>
        <taxon>Embryophyta</taxon>
        <taxon>Tracheophyta</taxon>
        <taxon>Spermatophyta</taxon>
        <taxon>Magnoliopsida</taxon>
        <taxon>eudicotyledons</taxon>
        <taxon>Gunneridae</taxon>
        <taxon>Pentapetalae</taxon>
        <taxon>rosids</taxon>
        <taxon>malvids</taxon>
        <taxon>Brassicales</taxon>
        <taxon>Brassicaceae</taxon>
        <taxon>Eutremeae</taxon>
        <taxon>Eutrema</taxon>
    </lineage>
</organism>
<dbReference type="Pfam" id="PF03108">
    <property type="entry name" value="DBD_Tnp_Mut"/>
    <property type="match status" value="1"/>
</dbReference>
<dbReference type="Proteomes" id="UP000030689">
    <property type="component" value="Unassembled WGS sequence"/>
</dbReference>
<proteinExistence type="predicted"/>
<dbReference type="InterPro" id="IPR018289">
    <property type="entry name" value="MULE_transposase_dom"/>
</dbReference>
<dbReference type="SMART" id="SM00575">
    <property type="entry name" value="ZnF_PMZ"/>
    <property type="match status" value="1"/>
</dbReference>
<gene>
    <name evidence="8" type="ORF">EUTSA_v10017584mg</name>
</gene>
<protein>
    <recommendedName>
        <fullName evidence="7">SWIM-type domain-containing protein</fullName>
    </recommendedName>
</protein>
<dbReference type="Gramene" id="ESQ51175">
    <property type="protein sequence ID" value="ESQ51175"/>
    <property type="gene ID" value="EUTSA_v10017584mg"/>
</dbReference>
<keyword evidence="9" id="KW-1185">Reference proteome</keyword>
<keyword evidence="2 4" id="KW-0863">Zinc-finger</keyword>
<evidence type="ECO:0000256" key="5">
    <source>
        <dbReference type="SAM" id="Coils"/>
    </source>
</evidence>
<evidence type="ECO:0000256" key="4">
    <source>
        <dbReference type="PROSITE-ProRule" id="PRU00325"/>
    </source>
</evidence>
<dbReference type="eggNOG" id="ENOG502RJNC">
    <property type="taxonomic scope" value="Eukaryota"/>
</dbReference>
<evidence type="ECO:0000256" key="1">
    <source>
        <dbReference type="ARBA" id="ARBA00022723"/>
    </source>
</evidence>
<dbReference type="Pfam" id="PF04434">
    <property type="entry name" value="SWIM"/>
    <property type="match status" value="1"/>
</dbReference>
<feature type="coiled-coil region" evidence="5">
    <location>
        <begin position="558"/>
        <end position="585"/>
    </location>
</feature>
<dbReference type="InterPro" id="IPR006564">
    <property type="entry name" value="Znf_PMZ"/>
</dbReference>
<evidence type="ECO:0000256" key="6">
    <source>
        <dbReference type="SAM" id="MobiDB-lite"/>
    </source>
</evidence>
<keyword evidence="1" id="KW-0479">Metal-binding</keyword>
<evidence type="ECO:0000259" key="7">
    <source>
        <dbReference type="PROSITE" id="PS50966"/>
    </source>
</evidence>